<accession>A0A520MX99</accession>
<protein>
    <submittedName>
        <fullName evidence="3">NAD-dependent DNA ligase</fullName>
    </submittedName>
</protein>
<dbReference type="Pfam" id="PF00533">
    <property type="entry name" value="BRCT"/>
    <property type="match status" value="1"/>
</dbReference>
<organism evidence="3 4">
    <name type="scientific">SAR86 cluster bacterium</name>
    <dbReference type="NCBI Taxonomy" id="2030880"/>
    <lineage>
        <taxon>Bacteria</taxon>
        <taxon>Pseudomonadati</taxon>
        <taxon>Pseudomonadota</taxon>
        <taxon>Gammaproteobacteria</taxon>
        <taxon>SAR86 cluster</taxon>
    </lineage>
</organism>
<sequence length="237" mass="26709">MIFNLFKKKPATNNKQKDPTSLKSKSSFNRPRRKVDPKEATKFHGTKIQDKLMNELVGISFGIIADGKVDKSEAESLQKWLVSNKSVVDNPILNQLLRKIESFLEDGILDSKESIELFSILQKFAGADFQIGELRKSTKLPLDSPVPEIVFVGKKFCFTGTCSYGTRKDCELATIEKGGECQSRITNDTDYLVIGIYVSDAWISTSYGRKIERAMKIKENGGKIKIMGEEEWLKNIT</sequence>
<dbReference type="InterPro" id="IPR001357">
    <property type="entry name" value="BRCT_dom"/>
</dbReference>
<evidence type="ECO:0000313" key="4">
    <source>
        <dbReference type="Proteomes" id="UP000315825"/>
    </source>
</evidence>
<feature type="region of interest" description="Disordered" evidence="1">
    <location>
        <begin position="9"/>
        <end position="40"/>
    </location>
</feature>
<dbReference type="EMBL" id="SHBE01000009">
    <property type="protein sequence ID" value="RZO25845.1"/>
    <property type="molecule type" value="Genomic_DNA"/>
</dbReference>
<keyword evidence="3" id="KW-0436">Ligase</keyword>
<reference evidence="3 4" key="1">
    <citation type="submission" date="2019-02" db="EMBL/GenBank/DDBJ databases">
        <title>Prokaryotic population dynamics and viral predation in marine succession experiment using metagenomics: the confinement effect.</title>
        <authorList>
            <person name="Haro-Moreno J.M."/>
            <person name="Rodriguez-Valera F."/>
            <person name="Lopez-Perez M."/>
        </authorList>
    </citation>
    <scope>NUCLEOTIDE SEQUENCE [LARGE SCALE GENOMIC DNA]</scope>
    <source>
        <strain evidence="3">MED-G159</strain>
    </source>
</reference>
<feature type="domain" description="BRCT" evidence="2">
    <location>
        <begin position="146"/>
        <end position="237"/>
    </location>
</feature>
<evidence type="ECO:0000313" key="3">
    <source>
        <dbReference type="EMBL" id="RZO25845.1"/>
    </source>
</evidence>
<dbReference type="SUPFAM" id="SSF52113">
    <property type="entry name" value="BRCT domain"/>
    <property type="match status" value="1"/>
</dbReference>
<proteinExistence type="predicted"/>
<dbReference type="PROSITE" id="PS50172">
    <property type="entry name" value="BRCT"/>
    <property type="match status" value="1"/>
</dbReference>
<dbReference type="AlphaFoldDB" id="A0A520MX99"/>
<dbReference type="GO" id="GO:0016874">
    <property type="term" value="F:ligase activity"/>
    <property type="evidence" value="ECO:0007669"/>
    <property type="project" value="UniProtKB-KW"/>
</dbReference>
<dbReference type="InterPro" id="IPR036420">
    <property type="entry name" value="BRCT_dom_sf"/>
</dbReference>
<name>A0A520MX99_9GAMM</name>
<evidence type="ECO:0000259" key="2">
    <source>
        <dbReference type="PROSITE" id="PS50172"/>
    </source>
</evidence>
<dbReference type="CDD" id="cd17748">
    <property type="entry name" value="BRCT_DNA_ligase_like"/>
    <property type="match status" value="1"/>
</dbReference>
<dbReference type="Proteomes" id="UP000315825">
    <property type="component" value="Unassembled WGS sequence"/>
</dbReference>
<comment type="caution">
    <text evidence="3">The sequence shown here is derived from an EMBL/GenBank/DDBJ whole genome shotgun (WGS) entry which is preliminary data.</text>
</comment>
<dbReference type="Gene3D" id="3.40.50.10190">
    <property type="entry name" value="BRCT domain"/>
    <property type="match status" value="1"/>
</dbReference>
<gene>
    <name evidence="3" type="ORF">EVA92_04420</name>
</gene>
<evidence type="ECO:0000256" key="1">
    <source>
        <dbReference type="SAM" id="MobiDB-lite"/>
    </source>
</evidence>